<keyword evidence="1" id="KW-0472">Membrane</keyword>
<accession>A0A5E4NL12</accession>
<keyword evidence="3" id="KW-1185">Reference proteome</keyword>
<reference evidence="2 3" key="1">
    <citation type="submission" date="2019-08" db="EMBL/GenBank/DDBJ databases">
        <authorList>
            <person name="Alioto T."/>
            <person name="Alioto T."/>
            <person name="Gomez Garrido J."/>
        </authorList>
    </citation>
    <scope>NUCLEOTIDE SEQUENCE [LARGE SCALE GENOMIC DNA]</scope>
</reference>
<proteinExistence type="predicted"/>
<feature type="transmembrane region" description="Helical" evidence="1">
    <location>
        <begin position="60"/>
        <end position="79"/>
    </location>
</feature>
<evidence type="ECO:0000256" key="1">
    <source>
        <dbReference type="SAM" id="Phobius"/>
    </source>
</evidence>
<protein>
    <submittedName>
        <fullName evidence="2">Uncharacterized protein</fullName>
    </submittedName>
</protein>
<name>A0A5E4NL12_9HEMI</name>
<evidence type="ECO:0000313" key="2">
    <source>
        <dbReference type="EMBL" id="VVC43202.1"/>
    </source>
</evidence>
<dbReference type="AlphaFoldDB" id="A0A5E4NL12"/>
<keyword evidence="1" id="KW-0812">Transmembrane</keyword>
<keyword evidence="1" id="KW-1133">Transmembrane helix</keyword>
<organism evidence="2 3">
    <name type="scientific">Cinara cedri</name>
    <dbReference type="NCBI Taxonomy" id="506608"/>
    <lineage>
        <taxon>Eukaryota</taxon>
        <taxon>Metazoa</taxon>
        <taxon>Ecdysozoa</taxon>
        <taxon>Arthropoda</taxon>
        <taxon>Hexapoda</taxon>
        <taxon>Insecta</taxon>
        <taxon>Pterygota</taxon>
        <taxon>Neoptera</taxon>
        <taxon>Paraneoptera</taxon>
        <taxon>Hemiptera</taxon>
        <taxon>Sternorrhyncha</taxon>
        <taxon>Aphidomorpha</taxon>
        <taxon>Aphidoidea</taxon>
        <taxon>Aphididae</taxon>
        <taxon>Lachninae</taxon>
        <taxon>Cinara</taxon>
    </lineage>
</organism>
<dbReference type="Proteomes" id="UP000325440">
    <property type="component" value="Unassembled WGS sequence"/>
</dbReference>
<dbReference type="EMBL" id="CABPRJ010002368">
    <property type="protein sequence ID" value="VVC43202.1"/>
    <property type="molecule type" value="Genomic_DNA"/>
</dbReference>
<evidence type="ECO:0000313" key="3">
    <source>
        <dbReference type="Proteomes" id="UP000325440"/>
    </source>
</evidence>
<gene>
    <name evidence="2" type="ORF">CINCED_3A021769</name>
</gene>
<sequence length="99" mass="10675">MGAAAAMRRMRDSAVVFGQRLYINSGYPSEQGLKLMNGINPYRRCYLYASGDFPCRVQRLVAVAVAVVVVVVATAAAAVGDLRAPSRVSGLYRFMAGTR</sequence>